<dbReference type="PANTHER" id="PTHR33209:SF1">
    <property type="entry name" value="PEPTIDASE S49 DOMAIN-CONTAINING PROTEIN"/>
    <property type="match status" value="1"/>
</dbReference>
<dbReference type="InterPro" id="IPR029045">
    <property type="entry name" value="ClpP/crotonase-like_dom_sf"/>
</dbReference>
<dbReference type="Proteomes" id="UP000002051">
    <property type="component" value="Chromosome 4"/>
</dbReference>
<evidence type="ECO:0000256" key="3">
    <source>
        <dbReference type="ARBA" id="ARBA00022801"/>
    </source>
</evidence>
<evidence type="ECO:0000256" key="2">
    <source>
        <dbReference type="ARBA" id="ARBA00022670"/>
    </source>
</evidence>
<evidence type="ECO:0000313" key="6">
    <source>
        <dbReference type="EMBL" id="AES91374.2"/>
    </source>
</evidence>
<dbReference type="PaxDb" id="3880-AES91374"/>
<keyword evidence="3" id="KW-0378">Hydrolase</keyword>
<evidence type="ECO:0000313" key="7">
    <source>
        <dbReference type="EnsemblPlants" id="AES91374"/>
    </source>
</evidence>
<evidence type="ECO:0000259" key="5">
    <source>
        <dbReference type="Pfam" id="PF01343"/>
    </source>
</evidence>
<dbReference type="EMBL" id="CM001220">
    <property type="protein sequence ID" value="AES91374.2"/>
    <property type="molecule type" value="Genomic_DNA"/>
</dbReference>
<dbReference type="GO" id="GO:0009535">
    <property type="term" value="C:chloroplast thylakoid membrane"/>
    <property type="evidence" value="ECO:0000318"/>
    <property type="project" value="GO_Central"/>
</dbReference>
<feature type="domain" description="Peptidase S49" evidence="5">
    <location>
        <begin position="127"/>
        <end position="224"/>
    </location>
</feature>
<sequence>MTTRFQLQRFLTQRILKPKPKPFKFHYSCYSSSSNSTLKQDSVSANDNDFPTGDFDFKPVTGFNKLLVKLNLLTVDSSERVPHGSVLKIILPYDPRISAVYLQIDNLNCGWAKADEIRRQILNFRKSEIYAPPSAYVHLFGFTVQGTFVRGVYDYLGIEPQVERIGKYKSGGDRLTRKTMSEDHREMLTALLDNIYSNWLDKVSSSRGKKREDVENFINEGVYQVDRLEKRVIPRLKKRLQVKSNKYPPVVYFRKYSGVRKETVGISSGKEQIAVIRASGTISRVGGKGIIAEEFINNIHRVKASNKFKAAVIRIDSPGGDALASDLMWREIRLLAAKKPIIASMSDVAASGGYYMAMGEEGFTYVGKFIYEKLDEEIGFNKELISRGQYAEIFAADHRSFRPHEAKLFAKRTQNAYKQFRDKAALSRAMTVDKMEEAAQERVWTGKDAVSHGLVDAIGGLSRAIAIAKLKANIPQDNQVDFRRLF</sequence>
<dbReference type="STRING" id="3880.G7JT52"/>
<reference evidence="6 8" key="2">
    <citation type="journal article" date="2014" name="BMC Genomics">
        <title>An improved genome release (version Mt4.0) for the model legume Medicago truncatula.</title>
        <authorList>
            <person name="Tang H."/>
            <person name="Krishnakumar V."/>
            <person name="Bidwell S."/>
            <person name="Rosen B."/>
            <person name="Chan A."/>
            <person name="Zhou S."/>
            <person name="Gentzbittel L."/>
            <person name="Childs K.L."/>
            <person name="Yandell M."/>
            <person name="Gundlach H."/>
            <person name="Mayer K.F."/>
            <person name="Schwartz D.C."/>
            <person name="Town C.D."/>
        </authorList>
    </citation>
    <scope>GENOME REANNOTATION</scope>
    <source>
        <strain evidence="7 8">cv. Jemalong A17</strain>
    </source>
</reference>
<dbReference type="GO" id="GO:0006508">
    <property type="term" value="P:proteolysis"/>
    <property type="evidence" value="ECO:0007669"/>
    <property type="project" value="UniProtKB-KW"/>
</dbReference>
<dbReference type="Pfam" id="PF01343">
    <property type="entry name" value="Peptidase_S49"/>
    <property type="match status" value="2"/>
</dbReference>
<accession>A0A0C3X552</accession>
<dbReference type="PANTHER" id="PTHR33209">
    <property type="entry name" value="PROTEASE 4"/>
    <property type="match status" value="1"/>
</dbReference>
<dbReference type="GO" id="GO:0004252">
    <property type="term" value="F:serine-type endopeptidase activity"/>
    <property type="evidence" value="ECO:0000318"/>
    <property type="project" value="GO_Central"/>
</dbReference>
<gene>
    <name evidence="6" type="ordered locus">MTR_4g112820</name>
</gene>
<evidence type="ECO:0000256" key="4">
    <source>
        <dbReference type="ARBA" id="ARBA00022825"/>
    </source>
</evidence>
<evidence type="ECO:0000313" key="8">
    <source>
        <dbReference type="Proteomes" id="UP000002051"/>
    </source>
</evidence>
<keyword evidence="8" id="KW-1185">Reference proteome</keyword>
<dbReference type="HOGENOM" id="CLU_008856_0_1_1"/>
<proteinExistence type="inferred from homology"/>
<accession>G7JT52</accession>
<dbReference type="InterPro" id="IPR047272">
    <property type="entry name" value="S49_SppA_C"/>
</dbReference>
<dbReference type="EnsemblPlants" id="AES91374">
    <property type="protein sequence ID" value="AES91374"/>
    <property type="gene ID" value="MTR_4g112820"/>
</dbReference>
<dbReference type="SUPFAM" id="SSF52096">
    <property type="entry name" value="ClpP/crotonase"/>
    <property type="match status" value="2"/>
</dbReference>
<dbReference type="InterPro" id="IPR047217">
    <property type="entry name" value="S49_SppA_67K_type_N"/>
</dbReference>
<name>G7JT52_MEDTR</name>
<dbReference type="InterPro" id="IPR002142">
    <property type="entry name" value="Peptidase_S49"/>
</dbReference>
<comment type="similarity">
    <text evidence="1">Belongs to the peptidase S49 family.</text>
</comment>
<dbReference type="eggNOG" id="ENOG502QQH5">
    <property type="taxonomic scope" value="Eukaryota"/>
</dbReference>
<keyword evidence="4" id="KW-0720">Serine protease</keyword>
<dbReference type="AlphaFoldDB" id="G7JT52"/>
<reference evidence="6 8" key="1">
    <citation type="journal article" date="2011" name="Nature">
        <title>The Medicago genome provides insight into the evolution of rhizobial symbioses.</title>
        <authorList>
            <person name="Young N.D."/>
            <person name="Debelle F."/>
            <person name="Oldroyd G.E."/>
            <person name="Geurts R."/>
            <person name="Cannon S.B."/>
            <person name="Udvardi M.K."/>
            <person name="Benedito V.A."/>
            <person name="Mayer K.F."/>
            <person name="Gouzy J."/>
            <person name="Schoof H."/>
            <person name="Van de Peer Y."/>
            <person name="Proost S."/>
            <person name="Cook D.R."/>
            <person name="Meyers B.C."/>
            <person name="Spannagl M."/>
            <person name="Cheung F."/>
            <person name="De Mita S."/>
            <person name="Krishnakumar V."/>
            <person name="Gundlach H."/>
            <person name="Zhou S."/>
            <person name="Mudge J."/>
            <person name="Bharti A.K."/>
            <person name="Murray J.D."/>
            <person name="Naoumkina M.A."/>
            <person name="Rosen B."/>
            <person name="Silverstein K.A."/>
            <person name="Tang H."/>
            <person name="Rombauts S."/>
            <person name="Zhao P.X."/>
            <person name="Zhou P."/>
            <person name="Barbe V."/>
            <person name="Bardou P."/>
            <person name="Bechner M."/>
            <person name="Bellec A."/>
            <person name="Berger A."/>
            <person name="Berges H."/>
            <person name="Bidwell S."/>
            <person name="Bisseling T."/>
            <person name="Choisne N."/>
            <person name="Couloux A."/>
            <person name="Denny R."/>
            <person name="Deshpande S."/>
            <person name="Dai X."/>
            <person name="Doyle J.J."/>
            <person name="Dudez A.M."/>
            <person name="Farmer A.D."/>
            <person name="Fouteau S."/>
            <person name="Franken C."/>
            <person name="Gibelin C."/>
            <person name="Gish J."/>
            <person name="Goldstein S."/>
            <person name="Gonzalez A.J."/>
            <person name="Green P.J."/>
            <person name="Hallab A."/>
            <person name="Hartog M."/>
            <person name="Hua A."/>
            <person name="Humphray S.J."/>
            <person name="Jeong D.H."/>
            <person name="Jing Y."/>
            <person name="Jocker A."/>
            <person name="Kenton S.M."/>
            <person name="Kim D.J."/>
            <person name="Klee K."/>
            <person name="Lai H."/>
            <person name="Lang C."/>
            <person name="Lin S."/>
            <person name="Macmil S.L."/>
            <person name="Magdelenat G."/>
            <person name="Matthews L."/>
            <person name="McCorrison J."/>
            <person name="Monaghan E.L."/>
            <person name="Mun J.H."/>
            <person name="Najar F.Z."/>
            <person name="Nicholson C."/>
            <person name="Noirot C."/>
            <person name="O'Bleness M."/>
            <person name="Paule C.R."/>
            <person name="Poulain J."/>
            <person name="Prion F."/>
            <person name="Qin B."/>
            <person name="Qu C."/>
            <person name="Retzel E.F."/>
            <person name="Riddle C."/>
            <person name="Sallet E."/>
            <person name="Samain S."/>
            <person name="Samson N."/>
            <person name="Sanders I."/>
            <person name="Saurat O."/>
            <person name="Scarpelli C."/>
            <person name="Schiex T."/>
            <person name="Segurens B."/>
            <person name="Severin A.J."/>
            <person name="Sherrier D.J."/>
            <person name="Shi R."/>
            <person name="Sims S."/>
            <person name="Singer S.R."/>
            <person name="Sinharoy S."/>
            <person name="Sterck L."/>
            <person name="Viollet A."/>
            <person name="Wang B.B."/>
            <person name="Wang K."/>
            <person name="Wang M."/>
            <person name="Wang X."/>
            <person name="Warfsmann J."/>
            <person name="Weissenbach J."/>
            <person name="White D.D."/>
            <person name="White J.D."/>
            <person name="Wiley G.B."/>
            <person name="Wincker P."/>
            <person name="Xing Y."/>
            <person name="Yang L."/>
            <person name="Yao Z."/>
            <person name="Ying F."/>
            <person name="Zhai J."/>
            <person name="Zhou L."/>
            <person name="Zuber A."/>
            <person name="Denarie J."/>
            <person name="Dixon R.A."/>
            <person name="May G.D."/>
            <person name="Schwartz D.C."/>
            <person name="Rogers J."/>
            <person name="Quetier F."/>
            <person name="Town C.D."/>
            <person name="Roe B.A."/>
        </authorList>
    </citation>
    <scope>NUCLEOTIDE SEQUENCE [LARGE SCALE GENOMIC DNA]</scope>
    <source>
        <strain evidence="6">A17</strain>
        <strain evidence="7 8">cv. Jemalong A17</strain>
    </source>
</reference>
<dbReference type="Gene3D" id="3.90.226.10">
    <property type="entry name" value="2-enoyl-CoA Hydratase, Chain A, domain 1"/>
    <property type="match status" value="1"/>
</dbReference>
<protein>
    <submittedName>
        <fullName evidence="6">Signal peptide peptidase family protein</fullName>
    </submittedName>
</protein>
<dbReference type="CDD" id="cd07018">
    <property type="entry name" value="S49_SppA_67K_type"/>
    <property type="match status" value="1"/>
</dbReference>
<reference evidence="7" key="3">
    <citation type="submission" date="2015-04" db="UniProtKB">
        <authorList>
            <consortium name="EnsemblPlants"/>
        </authorList>
    </citation>
    <scope>IDENTIFICATION</scope>
    <source>
        <strain evidence="7">cv. Jemalong A17</strain>
    </source>
</reference>
<dbReference type="Gene3D" id="6.20.330.10">
    <property type="match status" value="1"/>
</dbReference>
<keyword evidence="2" id="KW-0645">Protease</keyword>
<feature type="domain" description="Peptidase S49" evidence="5">
    <location>
        <begin position="335"/>
        <end position="473"/>
    </location>
</feature>
<evidence type="ECO:0000256" key="1">
    <source>
        <dbReference type="ARBA" id="ARBA00008683"/>
    </source>
</evidence>
<organism evidence="6 8">
    <name type="scientific">Medicago truncatula</name>
    <name type="common">Barrel medic</name>
    <name type="synonym">Medicago tribuloides</name>
    <dbReference type="NCBI Taxonomy" id="3880"/>
    <lineage>
        <taxon>Eukaryota</taxon>
        <taxon>Viridiplantae</taxon>
        <taxon>Streptophyta</taxon>
        <taxon>Embryophyta</taxon>
        <taxon>Tracheophyta</taxon>
        <taxon>Spermatophyta</taxon>
        <taxon>Magnoliopsida</taxon>
        <taxon>eudicotyledons</taxon>
        <taxon>Gunneridae</taxon>
        <taxon>Pentapetalae</taxon>
        <taxon>rosids</taxon>
        <taxon>fabids</taxon>
        <taxon>Fabales</taxon>
        <taxon>Fabaceae</taxon>
        <taxon>Papilionoideae</taxon>
        <taxon>50 kb inversion clade</taxon>
        <taxon>NPAAA clade</taxon>
        <taxon>Hologalegina</taxon>
        <taxon>IRL clade</taxon>
        <taxon>Trifolieae</taxon>
        <taxon>Medicago</taxon>
    </lineage>
</organism>
<dbReference type="CDD" id="cd07023">
    <property type="entry name" value="S49_Sppa_N_C"/>
    <property type="match status" value="1"/>
</dbReference>